<evidence type="ECO:0000313" key="2">
    <source>
        <dbReference type="Proteomes" id="UP000215902"/>
    </source>
</evidence>
<keyword evidence="2" id="KW-1185">Reference proteome</keyword>
<comment type="caution">
    <text evidence="1">The sequence shown here is derived from an EMBL/GenBank/DDBJ whole genome shotgun (WGS) entry which is preliminary data.</text>
</comment>
<proteinExistence type="predicted"/>
<protein>
    <submittedName>
        <fullName evidence="1">Uncharacterized protein</fullName>
    </submittedName>
</protein>
<reference evidence="1 2" key="1">
    <citation type="submission" date="2017-06" db="EMBL/GenBank/DDBJ databases">
        <title>A platform for efficient transgenesis in Macrostomum lignano, a flatworm model organism for stem cell research.</title>
        <authorList>
            <person name="Berezikov E."/>
        </authorList>
    </citation>
    <scope>NUCLEOTIDE SEQUENCE [LARGE SCALE GENOMIC DNA]</scope>
    <source>
        <strain evidence="1">DV1</strain>
        <tissue evidence="1">Whole organism</tissue>
    </source>
</reference>
<dbReference type="Proteomes" id="UP000215902">
    <property type="component" value="Unassembled WGS sequence"/>
</dbReference>
<name>A0A267DV45_9PLAT</name>
<gene>
    <name evidence="1" type="ORF">BOX15_Mlig014546g2</name>
</gene>
<dbReference type="AlphaFoldDB" id="A0A267DV45"/>
<sequence length="143" mass="15573">SSSQSAEISLEVQTAAAQLLDACCRLRDQIDASERQLAPLHSCAHRLRRPPQLGDFDEVEGGGRVWLNIGGGSSGFVCLSKASAATLCERRLSELELSASRARRQLAERLESLTSTAESRQALDILLKSSNVSLSELRKYTDE</sequence>
<dbReference type="EMBL" id="NIVC01003115">
    <property type="protein sequence ID" value="PAA53183.1"/>
    <property type="molecule type" value="Genomic_DNA"/>
</dbReference>
<evidence type="ECO:0000313" key="1">
    <source>
        <dbReference type="EMBL" id="PAA53183.1"/>
    </source>
</evidence>
<feature type="non-terminal residue" evidence="1">
    <location>
        <position position="1"/>
    </location>
</feature>
<organism evidence="1 2">
    <name type="scientific">Macrostomum lignano</name>
    <dbReference type="NCBI Taxonomy" id="282301"/>
    <lineage>
        <taxon>Eukaryota</taxon>
        <taxon>Metazoa</taxon>
        <taxon>Spiralia</taxon>
        <taxon>Lophotrochozoa</taxon>
        <taxon>Platyhelminthes</taxon>
        <taxon>Rhabditophora</taxon>
        <taxon>Macrostomorpha</taxon>
        <taxon>Macrostomida</taxon>
        <taxon>Macrostomidae</taxon>
        <taxon>Macrostomum</taxon>
    </lineage>
</organism>
<accession>A0A267DV45</accession>